<proteinExistence type="predicted"/>
<dbReference type="NCBIfam" id="TIGR01444">
    <property type="entry name" value="fkbM_fam"/>
    <property type="match status" value="1"/>
</dbReference>
<dbReference type="Pfam" id="PF05050">
    <property type="entry name" value="Methyltransf_21"/>
    <property type="match status" value="1"/>
</dbReference>
<dbReference type="InterPro" id="IPR029063">
    <property type="entry name" value="SAM-dependent_MTases_sf"/>
</dbReference>
<name>A0A2U1V7E8_9PROT</name>
<keyword evidence="2" id="KW-0808">Transferase</keyword>
<accession>A0A2U1V7E8</accession>
<dbReference type="GO" id="GO:0032259">
    <property type="term" value="P:methylation"/>
    <property type="evidence" value="ECO:0007669"/>
    <property type="project" value="UniProtKB-KW"/>
</dbReference>
<keyword evidence="2" id="KW-0489">Methyltransferase</keyword>
<dbReference type="RefSeq" id="WP_109516377.1">
    <property type="nucleotide sequence ID" value="NZ_PDOA01000003.1"/>
</dbReference>
<dbReference type="GO" id="GO:0008168">
    <property type="term" value="F:methyltransferase activity"/>
    <property type="evidence" value="ECO:0007669"/>
    <property type="project" value="UniProtKB-KW"/>
</dbReference>
<dbReference type="OrthoDB" id="5679686at2"/>
<dbReference type="AlphaFoldDB" id="A0A2U1V7E8"/>
<dbReference type="PANTHER" id="PTHR34203">
    <property type="entry name" value="METHYLTRANSFERASE, FKBM FAMILY PROTEIN"/>
    <property type="match status" value="1"/>
</dbReference>
<feature type="domain" description="Methyltransferase FkbM" evidence="1">
    <location>
        <begin position="111"/>
        <end position="249"/>
    </location>
</feature>
<keyword evidence="3" id="KW-1185">Reference proteome</keyword>
<dbReference type="InterPro" id="IPR052514">
    <property type="entry name" value="SAM-dependent_MTase"/>
</dbReference>
<evidence type="ECO:0000313" key="3">
    <source>
        <dbReference type="Proteomes" id="UP000245048"/>
    </source>
</evidence>
<dbReference type="Proteomes" id="UP000245048">
    <property type="component" value="Unassembled WGS sequence"/>
</dbReference>
<dbReference type="InterPro" id="IPR006342">
    <property type="entry name" value="FkbM_mtfrase"/>
</dbReference>
<gene>
    <name evidence="2" type="ORF">CR165_07740</name>
</gene>
<protein>
    <submittedName>
        <fullName evidence="2">Methyltransferase FkbM</fullName>
    </submittedName>
</protein>
<reference evidence="3" key="1">
    <citation type="submission" date="2017-10" db="EMBL/GenBank/DDBJ databases">
        <authorList>
            <person name="Toshchakov S.V."/>
            <person name="Goeva M.A."/>
        </authorList>
    </citation>
    <scope>NUCLEOTIDE SEQUENCE [LARGE SCALE GENOMIC DNA]</scope>
    <source>
        <strain evidence="3">JR1/69-1-13</strain>
    </source>
</reference>
<dbReference type="EMBL" id="PDOA01000003">
    <property type="protein sequence ID" value="PWC29806.1"/>
    <property type="molecule type" value="Genomic_DNA"/>
</dbReference>
<comment type="caution">
    <text evidence="2">The sequence shown here is derived from an EMBL/GenBank/DDBJ whole genome shotgun (WGS) entry which is preliminary data.</text>
</comment>
<sequence>MSEQELSARIAALESRMDQVEQRLGAKLDHIGKRLEEITSFFATRTSRMMNAQSLYLGDHTALTFLETGQRIYVDTRSQDIGVHLLTVGRWESNYLELFRRLVKPGHTVFDIGANHAFYALHAAKLTGATGQVEAFEPNPRLAELSAASLRANGYKWARLHAVAVGDAKGQAVLTFNPSMSGGGNIQMNPARSKAESVTVDVVVLDEMFPDPSYTVDVIKMDVEGYEGRALRGMAQLLERSPDVRIMMEFAPALMARSGVGASEVAAQFQGLGLSAWLIGGTGKLEAVSWGKLANQPGGLMNILVAREPPA</sequence>
<organism evidence="2 3">
    <name type="scientific">Teichococcus aestuarii</name>
    <dbReference type="NCBI Taxonomy" id="568898"/>
    <lineage>
        <taxon>Bacteria</taxon>
        <taxon>Pseudomonadati</taxon>
        <taxon>Pseudomonadota</taxon>
        <taxon>Alphaproteobacteria</taxon>
        <taxon>Acetobacterales</taxon>
        <taxon>Roseomonadaceae</taxon>
        <taxon>Roseomonas</taxon>
    </lineage>
</organism>
<evidence type="ECO:0000313" key="2">
    <source>
        <dbReference type="EMBL" id="PWC29806.1"/>
    </source>
</evidence>
<dbReference type="SUPFAM" id="SSF53335">
    <property type="entry name" value="S-adenosyl-L-methionine-dependent methyltransferases"/>
    <property type="match status" value="1"/>
</dbReference>
<dbReference type="Gene3D" id="3.40.50.150">
    <property type="entry name" value="Vaccinia Virus protein VP39"/>
    <property type="match status" value="1"/>
</dbReference>
<dbReference type="PANTHER" id="PTHR34203:SF15">
    <property type="entry name" value="SLL1173 PROTEIN"/>
    <property type="match status" value="1"/>
</dbReference>
<evidence type="ECO:0000259" key="1">
    <source>
        <dbReference type="Pfam" id="PF05050"/>
    </source>
</evidence>